<comment type="caution">
    <text evidence="2">The sequence shown here is derived from an EMBL/GenBank/DDBJ whole genome shotgun (WGS) entry which is preliminary data.</text>
</comment>
<gene>
    <name evidence="2" type="ORF">RM705_22220</name>
</gene>
<dbReference type="Proteomes" id="UP001183881">
    <property type="component" value="Unassembled WGS sequence"/>
</dbReference>
<keyword evidence="3" id="KW-1185">Reference proteome</keyword>
<dbReference type="Pfam" id="PF04149">
    <property type="entry name" value="DUF397"/>
    <property type="match status" value="1"/>
</dbReference>
<reference evidence="3" key="1">
    <citation type="submission" date="2023-07" db="EMBL/GenBank/DDBJ databases">
        <title>30 novel species of actinomycetes from the DSMZ collection.</title>
        <authorList>
            <person name="Nouioui I."/>
        </authorList>
    </citation>
    <scope>NUCLEOTIDE SEQUENCE [LARGE SCALE GENOMIC DNA]</scope>
    <source>
        <strain evidence="3">DSM 41636</strain>
    </source>
</reference>
<sequence>GESCVELASTPGTIHVRDSKTLEGPRLALAPGAWTHFVAFASGS</sequence>
<evidence type="ECO:0000313" key="2">
    <source>
        <dbReference type="EMBL" id="MDT0397383.1"/>
    </source>
</evidence>
<protein>
    <submittedName>
        <fullName evidence="2">DUF397 domain-containing protein</fullName>
    </submittedName>
</protein>
<evidence type="ECO:0000313" key="3">
    <source>
        <dbReference type="Proteomes" id="UP001183881"/>
    </source>
</evidence>
<dbReference type="EMBL" id="JAVRFA010000031">
    <property type="protein sequence ID" value="MDT0397383.1"/>
    <property type="molecule type" value="Genomic_DNA"/>
</dbReference>
<feature type="non-terminal residue" evidence="2">
    <location>
        <position position="1"/>
    </location>
</feature>
<feature type="domain" description="DUF397" evidence="1">
    <location>
        <begin position="2"/>
        <end position="41"/>
    </location>
</feature>
<proteinExistence type="predicted"/>
<name>A0ABU2Q0C3_9ACTN</name>
<organism evidence="2 3">
    <name type="scientific">Streptomyces edwardsiae</name>
    <dbReference type="NCBI Taxonomy" id="3075527"/>
    <lineage>
        <taxon>Bacteria</taxon>
        <taxon>Bacillati</taxon>
        <taxon>Actinomycetota</taxon>
        <taxon>Actinomycetes</taxon>
        <taxon>Kitasatosporales</taxon>
        <taxon>Streptomycetaceae</taxon>
        <taxon>Streptomyces</taxon>
    </lineage>
</organism>
<evidence type="ECO:0000259" key="1">
    <source>
        <dbReference type="Pfam" id="PF04149"/>
    </source>
</evidence>
<dbReference type="RefSeq" id="WP_311646162.1">
    <property type="nucleotide sequence ID" value="NZ_JAVRFA010000031.1"/>
</dbReference>
<accession>A0ABU2Q0C3</accession>
<dbReference type="InterPro" id="IPR007278">
    <property type="entry name" value="DUF397"/>
</dbReference>